<proteinExistence type="predicted"/>
<reference evidence="1 2" key="1">
    <citation type="submission" date="2010-03" db="EMBL/GenBank/DDBJ databases">
        <title>The genome sequence of Faecalibacterium prausnitzii SL3/3.</title>
        <authorList>
            <consortium name="metaHIT consortium -- http://www.metahit.eu/"/>
            <person name="Pajon A."/>
            <person name="Turner K."/>
            <person name="Parkhill J."/>
            <person name="Duncan S."/>
            <person name="Flint H."/>
        </authorList>
    </citation>
    <scope>NUCLEOTIDE SEQUENCE [LARGE SCALE GENOMIC DNA]</scope>
    <source>
        <strain evidence="1 2">SL3/3</strain>
    </source>
</reference>
<evidence type="ECO:0000313" key="2">
    <source>
        <dbReference type="Proteomes" id="UP000007059"/>
    </source>
</evidence>
<dbReference type="HOGENOM" id="CLU_3422869_0_0_9"/>
<dbReference type="Proteomes" id="UP000007059">
    <property type="component" value="Chromosome"/>
</dbReference>
<organism evidence="1 2">
    <name type="scientific">Faecalibacterium prausnitzii SL3/3</name>
    <dbReference type="NCBI Taxonomy" id="657322"/>
    <lineage>
        <taxon>Bacteria</taxon>
        <taxon>Bacillati</taxon>
        <taxon>Bacillota</taxon>
        <taxon>Clostridia</taxon>
        <taxon>Eubacteriales</taxon>
        <taxon>Oscillospiraceae</taxon>
        <taxon>Faecalibacterium</taxon>
    </lineage>
</organism>
<reference evidence="1 2" key="2">
    <citation type="submission" date="2010-03" db="EMBL/GenBank/DDBJ databases">
        <authorList>
            <person name="Pajon A."/>
        </authorList>
    </citation>
    <scope>NUCLEOTIDE SEQUENCE [LARGE SCALE GENOMIC DNA]</scope>
    <source>
        <strain evidence="1 2">SL3/3</strain>
    </source>
</reference>
<evidence type="ECO:0000313" key="1">
    <source>
        <dbReference type="EMBL" id="CBL02942.1"/>
    </source>
</evidence>
<sequence>MSLEQNEMIWYSEIKKGDADQYE</sequence>
<protein>
    <submittedName>
        <fullName evidence="1">Uncharacterized protein</fullName>
    </submittedName>
</protein>
<dbReference type="KEGG" id="fpa:FPR_28410"/>
<name>D4K5T3_9FIRM</name>
<accession>D4K5T3</accession>
<dbReference type="EMBL" id="FP929046">
    <property type="protein sequence ID" value="CBL02942.1"/>
    <property type="molecule type" value="Genomic_DNA"/>
</dbReference>
<dbReference type="AlphaFoldDB" id="D4K5T3"/>
<gene>
    <name evidence="1" type="ORF">FPR_28410</name>
</gene>